<dbReference type="OrthoDB" id="341259at2759"/>
<keyword evidence="8" id="KW-1185">Reference proteome</keyword>
<keyword evidence="2 4" id="KW-0040">ANK repeat</keyword>
<keyword evidence="3" id="KW-0446">Lipid-binding</keyword>
<feature type="compositionally biased region" description="Acidic residues" evidence="5">
    <location>
        <begin position="109"/>
        <end position="124"/>
    </location>
</feature>
<feature type="region of interest" description="Disordered" evidence="5">
    <location>
        <begin position="92"/>
        <end position="134"/>
    </location>
</feature>
<dbReference type="AlphaFoldDB" id="S7QPS2"/>
<dbReference type="PROSITE" id="PS50088">
    <property type="entry name" value="ANK_REPEAT"/>
    <property type="match status" value="1"/>
</dbReference>
<dbReference type="SUPFAM" id="SSF48403">
    <property type="entry name" value="Ankyrin repeat"/>
    <property type="match status" value="1"/>
</dbReference>
<evidence type="ECO:0000256" key="1">
    <source>
        <dbReference type="ARBA" id="ARBA00022737"/>
    </source>
</evidence>
<dbReference type="KEGG" id="gtr:GLOTRDRAFT_17904"/>
<organism evidence="7 8">
    <name type="scientific">Gloeophyllum trabeum (strain ATCC 11539 / FP-39264 / Madison 617)</name>
    <name type="common">Brown rot fungus</name>
    <dbReference type="NCBI Taxonomy" id="670483"/>
    <lineage>
        <taxon>Eukaryota</taxon>
        <taxon>Fungi</taxon>
        <taxon>Dikarya</taxon>
        <taxon>Basidiomycota</taxon>
        <taxon>Agaricomycotina</taxon>
        <taxon>Agaricomycetes</taxon>
        <taxon>Gloeophyllales</taxon>
        <taxon>Gloeophyllaceae</taxon>
        <taxon>Gloeophyllum</taxon>
    </lineage>
</organism>
<dbReference type="RefSeq" id="XP_007860125.1">
    <property type="nucleotide sequence ID" value="XM_007861934.1"/>
</dbReference>
<accession>S7QPS2</accession>
<evidence type="ECO:0000256" key="2">
    <source>
        <dbReference type="ARBA" id="ARBA00023043"/>
    </source>
</evidence>
<feature type="non-terminal residue" evidence="7">
    <location>
        <position position="1"/>
    </location>
</feature>
<dbReference type="Pfam" id="PF12796">
    <property type="entry name" value="Ank_2"/>
    <property type="match status" value="1"/>
</dbReference>
<feature type="domain" description="ACB" evidence="6">
    <location>
        <begin position="2"/>
        <end position="93"/>
    </location>
</feature>
<dbReference type="Proteomes" id="UP000030669">
    <property type="component" value="Unassembled WGS sequence"/>
</dbReference>
<dbReference type="InterPro" id="IPR000582">
    <property type="entry name" value="Acyl-CoA-binding_protein"/>
</dbReference>
<evidence type="ECO:0000259" key="6">
    <source>
        <dbReference type="PROSITE" id="PS51228"/>
    </source>
</evidence>
<evidence type="ECO:0000313" key="7">
    <source>
        <dbReference type="EMBL" id="EPQ61397.1"/>
    </source>
</evidence>
<dbReference type="SMART" id="SM00248">
    <property type="entry name" value="ANK"/>
    <property type="match status" value="2"/>
</dbReference>
<dbReference type="InterPro" id="IPR014352">
    <property type="entry name" value="FERM/acyl-CoA-bd_prot_sf"/>
</dbReference>
<evidence type="ECO:0000256" key="4">
    <source>
        <dbReference type="PROSITE-ProRule" id="PRU00023"/>
    </source>
</evidence>
<proteinExistence type="predicted"/>
<dbReference type="SUPFAM" id="SSF47027">
    <property type="entry name" value="Acyl-CoA binding protein"/>
    <property type="match status" value="1"/>
</dbReference>
<feature type="non-terminal residue" evidence="7">
    <location>
        <position position="237"/>
    </location>
</feature>
<dbReference type="EMBL" id="KB469296">
    <property type="protein sequence ID" value="EPQ61397.1"/>
    <property type="molecule type" value="Genomic_DNA"/>
</dbReference>
<dbReference type="InterPro" id="IPR002110">
    <property type="entry name" value="Ankyrin_rpt"/>
</dbReference>
<dbReference type="eggNOG" id="KOG0817">
    <property type="taxonomic scope" value="Eukaryota"/>
</dbReference>
<dbReference type="Pfam" id="PF00887">
    <property type="entry name" value="ACBP"/>
    <property type="match status" value="1"/>
</dbReference>
<name>S7QPS2_GLOTA</name>
<dbReference type="PANTHER" id="PTHR24119">
    <property type="entry name" value="ACYL-COA-BINDING DOMAIN-CONTAINING PROTEIN 6"/>
    <property type="match status" value="1"/>
</dbReference>
<evidence type="ECO:0000256" key="3">
    <source>
        <dbReference type="ARBA" id="ARBA00023121"/>
    </source>
</evidence>
<dbReference type="InterPro" id="IPR035984">
    <property type="entry name" value="Acyl-CoA-binding_sf"/>
</dbReference>
<dbReference type="GO" id="GO:0000062">
    <property type="term" value="F:fatty-acyl-CoA binding"/>
    <property type="evidence" value="ECO:0007669"/>
    <property type="project" value="InterPro"/>
</dbReference>
<sequence length="237" mass="25808">TMSTVFQSAASYLSKAPSASNVSNDIKLELYGLFKYVTVSQSPNTSRPSLFDFTGRAKWDAWSQTGKKYGDRKEEAEKRYIEIARSLGWNEDASTSAAQDKARSKGSDVDVDDIDWDVSDEEDDSARGKSGMGAVVSTAGPPAIDGEQSNTIHAFALAGDTEKLQQFLSTRPNLDVDEPDEFGYTALQLACDRGNLAMVKVLLDQGADPTLKDPDDMVPMELAKIAGHEDIVKLLEE</sequence>
<dbReference type="PRINTS" id="PR00689">
    <property type="entry name" value="ACOABINDINGP"/>
</dbReference>
<protein>
    <recommendedName>
        <fullName evidence="6">ACB domain-containing protein</fullName>
    </recommendedName>
</protein>
<dbReference type="PROSITE" id="PS51228">
    <property type="entry name" value="ACB_2"/>
    <property type="match status" value="1"/>
</dbReference>
<gene>
    <name evidence="7" type="ORF">GLOTRDRAFT_17904</name>
</gene>
<dbReference type="InterPro" id="IPR036770">
    <property type="entry name" value="Ankyrin_rpt-contain_sf"/>
</dbReference>
<evidence type="ECO:0000256" key="5">
    <source>
        <dbReference type="SAM" id="MobiDB-lite"/>
    </source>
</evidence>
<dbReference type="PANTHER" id="PTHR24119:SF0">
    <property type="entry name" value="ACYL-COA-BINDING DOMAIN-CONTAINING PROTEIN 6"/>
    <property type="match status" value="1"/>
</dbReference>
<dbReference type="Gene3D" id="1.20.80.10">
    <property type="match status" value="1"/>
</dbReference>
<keyword evidence="1" id="KW-0677">Repeat</keyword>
<dbReference type="GeneID" id="19304946"/>
<reference evidence="7 8" key="1">
    <citation type="journal article" date="2012" name="Science">
        <title>The Paleozoic origin of enzymatic lignin decomposition reconstructed from 31 fungal genomes.</title>
        <authorList>
            <person name="Floudas D."/>
            <person name="Binder M."/>
            <person name="Riley R."/>
            <person name="Barry K."/>
            <person name="Blanchette R.A."/>
            <person name="Henrissat B."/>
            <person name="Martinez A.T."/>
            <person name="Otillar R."/>
            <person name="Spatafora J.W."/>
            <person name="Yadav J.S."/>
            <person name="Aerts A."/>
            <person name="Benoit I."/>
            <person name="Boyd A."/>
            <person name="Carlson A."/>
            <person name="Copeland A."/>
            <person name="Coutinho P.M."/>
            <person name="de Vries R.P."/>
            <person name="Ferreira P."/>
            <person name="Findley K."/>
            <person name="Foster B."/>
            <person name="Gaskell J."/>
            <person name="Glotzer D."/>
            <person name="Gorecki P."/>
            <person name="Heitman J."/>
            <person name="Hesse C."/>
            <person name="Hori C."/>
            <person name="Igarashi K."/>
            <person name="Jurgens J.A."/>
            <person name="Kallen N."/>
            <person name="Kersten P."/>
            <person name="Kohler A."/>
            <person name="Kuees U."/>
            <person name="Kumar T.K.A."/>
            <person name="Kuo A."/>
            <person name="LaButti K."/>
            <person name="Larrondo L.F."/>
            <person name="Lindquist E."/>
            <person name="Ling A."/>
            <person name="Lombard V."/>
            <person name="Lucas S."/>
            <person name="Lundell T."/>
            <person name="Martin R."/>
            <person name="McLaughlin D.J."/>
            <person name="Morgenstern I."/>
            <person name="Morin E."/>
            <person name="Murat C."/>
            <person name="Nagy L.G."/>
            <person name="Nolan M."/>
            <person name="Ohm R.A."/>
            <person name="Patyshakuliyeva A."/>
            <person name="Rokas A."/>
            <person name="Ruiz-Duenas F.J."/>
            <person name="Sabat G."/>
            <person name="Salamov A."/>
            <person name="Samejima M."/>
            <person name="Schmutz J."/>
            <person name="Slot J.C."/>
            <person name="St John F."/>
            <person name="Stenlid J."/>
            <person name="Sun H."/>
            <person name="Sun S."/>
            <person name="Syed K."/>
            <person name="Tsang A."/>
            <person name="Wiebenga A."/>
            <person name="Young D."/>
            <person name="Pisabarro A."/>
            <person name="Eastwood D.C."/>
            <person name="Martin F."/>
            <person name="Cullen D."/>
            <person name="Grigoriev I.V."/>
            <person name="Hibbett D.S."/>
        </authorList>
    </citation>
    <scope>NUCLEOTIDE SEQUENCE [LARGE SCALE GENOMIC DNA]</scope>
    <source>
        <strain evidence="7 8">ATCC 11539</strain>
    </source>
</reference>
<dbReference type="PROSITE" id="PS50297">
    <property type="entry name" value="ANK_REP_REGION"/>
    <property type="match status" value="1"/>
</dbReference>
<feature type="repeat" description="ANK" evidence="4">
    <location>
        <begin position="182"/>
        <end position="214"/>
    </location>
</feature>
<dbReference type="STRING" id="670483.S7QPS2"/>
<dbReference type="Gene3D" id="1.25.40.20">
    <property type="entry name" value="Ankyrin repeat-containing domain"/>
    <property type="match status" value="1"/>
</dbReference>
<dbReference type="OMA" id="ARSKWQA"/>
<evidence type="ECO:0000313" key="8">
    <source>
        <dbReference type="Proteomes" id="UP000030669"/>
    </source>
</evidence>
<dbReference type="HOGENOM" id="CLU_050309_3_0_1"/>